<evidence type="ECO:0000256" key="2">
    <source>
        <dbReference type="ARBA" id="ARBA00023002"/>
    </source>
</evidence>
<sequence length="293" mass="32182">MASISFSNTVAVVTGAASGIGRELALQAAARGAVVVATDINYKGLVELRETAWQQGAAMVIHELNVADREAVFQFAEAVIPRLMGHRLVLINNAGIALFSGKFHHTDLHDFEDLLQVNLWGTIYMTKAFYPYLQEQNEGHIVNISSVFGLGGVANQAAYCTSKFAVKGFTETLRMELLDTNIFTTVVHPGGTKTNIVRAALPKGPVATAAMHRKSVRNFEQTAKTTPGEAARLILNAVEKKKQRLVIGSDGKDIDLMTRLFPVSYTRMLKKQVEQAFADPYKNRSKQMNRKDS</sequence>
<dbReference type="PANTHER" id="PTHR43391:SF82">
    <property type="entry name" value="OXIDOREDUCTASE SADH-RELATED"/>
    <property type="match status" value="1"/>
</dbReference>
<dbReference type="GO" id="GO:0016491">
    <property type="term" value="F:oxidoreductase activity"/>
    <property type="evidence" value="ECO:0007669"/>
    <property type="project" value="UniProtKB-KW"/>
</dbReference>
<dbReference type="RefSeq" id="WP_377483852.1">
    <property type="nucleotide sequence ID" value="NZ_JBHUOX010000006.1"/>
</dbReference>
<gene>
    <name evidence="4" type="ORF">ACFS7Z_09680</name>
</gene>
<dbReference type="PRINTS" id="PR00081">
    <property type="entry name" value="GDHRDH"/>
</dbReference>
<dbReference type="EC" id="1.-.-.-" evidence="4"/>
<dbReference type="InterPro" id="IPR020904">
    <property type="entry name" value="Sc_DH/Rdtase_CS"/>
</dbReference>
<proteinExistence type="inferred from homology"/>
<dbReference type="InterPro" id="IPR036291">
    <property type="entry name" value="NAD(P)-bd_dom_sf"/>
</dbReference>
<comment type="similarity">
    <text evidence="1 3">Belongs to the short-chain dehydrogenases/reductases (SDR) family.</text>
</comment>
<evidence type="ECO:0000256" key="1">
    <source>
        <dbReference type="ARBA" id="ARBA00006484"/>
    </source>
</evidence>
<dbReference type="PRINTS" id="PR00080">
    <property type="entry name" value="SDRFAMILY"/>
</dbReference>
<evidence type="ECO:0000313" key="5">
    <source>
        <dbReference type="Proteomes" id="UP001597641"/>
    </source>
</evidence>
<keyword evidence="2 4" id="KW-0560">Oxidoreductase</keyword>
<organism evidence="4 5">
    <name type="scientific">Pontibacter toksunensis</name>
    <dbReference type="NCBI Taxonomy" id="1332631"/>
    <lineage>
        <taxon>Bacteria</taxon>
        <taxon>Pseudomonadati</taxon>
        <taxon>Bacteroidota</taxon>
        <taxon>Cytophagia</taxon>
        <taxon>Cytophagales</taxon>
        <taxon>Hymenobacteraceae</taxon>
        <taxon>Pontibacter</taxon>
    </lineage>
</organism>
<dbReference type="SUPFAM" id="SSF51735">
    <property type="entry name" value="NAD(P)-binding Rossmann-fold domains"/>
    <property type="match status" value="1"/>
</dbReference>
<dbReference type="EMBL" id="JBHUOX010000006">
    <property type="protein sequence ID" value="MFD3000628.1"/>
    <property type="molecule type" value="Genomic_DNA"/>
</dbReference>
<dbReference type="PANTHER" id="PTHR43391">
    <property type="entry name" value="RETINOL DEHYDROGENASE-RELATED"/>
    <property type="match status" value="1"/>
</dbReference>
<evidence type="ECO:0000313" key="4">
    <source>
        <dbReference type="EMBL" id="MFD3000628.1"/>
    </source>
</evidence>
<evidence type="ECO:0000256" key="3">
    <source>
        <dbReference type="RuleBase" id="RU000363"/>
    </source>
</evidence>
<dbReference type="InterPro" id="IPR002347">
    <property type="entry name" value="SDR_fam"/>
</dbReference>
<dbReference type="Gene3D" id="3.40.50.720">
    <property type="entry name" value="NAD(P)-binding Rossmann-like Domain"/>
    <property type="match status" value="1"/>
</dbReference>
<keyword evidence="5" id="KW-1185">Reference proteome</keyword>
<protein>
    <submittedName>
        <fullName evidence="4">SDR family NAD(P)-dependent oxidoreductase</fullName>
        <ecNumber evidence="4">1.-.-.-</ecNumber>
    </submittedName>
</protein>
<dbReference type="Pfam" id="PF00106">
    <property type="entry name" value="adh_short"/>
    <property type="match status" value="1"/>
</dbReference>
<dbReference type="Proteomes" id="UP001597641">
    <property type="component" value="Unassembled WGS sequence"/>
</dbReference>
<name>A0ABW6BU51_9BACT</name>
<comment type="caution">
    <text evidence="4">The sequence shown here is derived from an EMBL/GenBank/DDBJ whole genome shotgun (WGS) entry which is preliminary data.</text>
</comment>
<reference evidence="5" key="1">
    <citation type="journal article" date="2019" name="Int. J. Syst. Evol. Microbiol.">
        <title>The Global Catalogue of Microorganisms (GCM) 10K type strain sequencing project: providing services to taxonomists for standard genome sequencing and annotation.</title>
        <authorList>
            <consortium name="The Broad Institute Genomics Platform"/>
            <consortium name="The Broad Institute Genome Sequencing Center for Infectious Disease"/>
            <person name="Wu L."/>
            <person name="Ma J."/>
        </authorList>
    </citation>
    <scope>NUCLEOTIDE SEQUENCE [LARGE SCALE GENOMIC DNA]</scope>
    <source>
        <strain evidence="5">KCTC 23984</strain>
    </source>
</reference>
<dbReference type="PROSITE" id="PS00061">
    <property type="entry name" value="ADH_SHORT"/>
    <property type="match status" value="1"/>
</dbReference>
<accession>A0ABW6BU51</accession>